<accession>A0A371GXY0</accession>
<dbReference type="SMART" id="SM00501">
    <property type="entry name" value="BRIGHT"/>
    <property type="match status" value="1"/>
</dbReference>
<comment type="caution">
    <text evidence="4">The sequence shown here is derived from an EMBL/GenBank/DDBJ whole genome shotgun (WGS) entry which is preliminary data.</text>
</comment>
<dbReference type="CDD" id="cd16100">
    <property type="entry name" value="ARID"/>
    <property type="match status" value="1"/>
</dbReference>
<dbReference type="InterPro" id="IPR001606">
    <property type="entry name" value="ARID_dom"/>
</dbReference>
<reference evidence="4" key="1">
    <citation type="submission" date="2018-05" db="EMBL/GenBank/DDBJ databases">
        <title>Draft genome of Mucuna pruriens seed.</title>
        <authorList>
            <person name="Nnadi N.E."/>
            <person name="Vos R."/>
            <person name="Hasami M.H."/>
            <person name="Devisetty U.K."/>
            <person name="Aguiy J.C."/>
        </authorList>
    </citation>
    <scope>NUCLEOTIDE SEQUENCE [LARGE SCALE GENOMIC DNA]</scope>
    <source>
        <strain evidence="4">JCA_2017</strain>
    </source>
</reference>
<evidence type="ECO:0000313" key="5">
    <source>
        <dbReference type="Proteomes" id="UP000257109"/>
    </source>
</evidence>
<dbReference type="SMART" id="SM01189">
    <property type="entry name" value="ELM2"/>
    <property type="match status" value="1"/>
</dbReference>
<dbReference type="CDD" id="cd00167">
    <property type="entry name" value="SANT"/>
    <property type="match status" value="1"/>
</dbReference>
<evidence type="ECO:0000313" key="4">
    <source>
        <dbReference type="EMBL" id="RDX95313.1"/>
    </source>
</evidence>
<evidence type="ECO:0000259" key="3">
    <source>
        <dbReference type="PROSITE" id="PS51011"/>
    </source>
</evidence>
<proteinExistence type="predicted"/>
<evidence type="ECO:0000256" key="1">
    <source>
        <dbReference type="ARBA" id="ARBA00023242"/>
    </source>
</evidence>
<feature type="domain" description="ARID" evidence="3">
    <location>
        <begin position="27"/>
        <end position="120"/>
    </location>
</feature>
<feature type="region of interest" description="Disordered" evidence="2">
    <location>
        <begin position="621"/>
        <end position="679"/>
    </location>
</feature>
<dbReference type="SUPFAM" id="SSF46774">
    <property type="entry name" value="ARID-like"/>
    <property type="match status" value="1"/>
</dbReference>
<evidence type="ECO:0000256" key="2">
    <source>
        <dbReference type="SAM" id="MobiDB-lite"/>
    </source>
</evidence>
<dbReference type="AlphaFoldDB" id="A0A371GXY0"/>
<dbReference type="EMBL" id="QJKJ01004160">
    <property type="protein sequence ID" value="RDX95313.1"/>
    <property type="molecule type" value="Genomic_DNA"/>
</dbReference>
<dbReference type="PROSITE" id="PS51011">
    <property type="entry name" value="ARID"/>
    <property type="match status" value="1"/>
</dbReference>
<dbReference type="Gene3D" id="1.10.150.60">
    <property type="entry name" value="ARID DNA-binding domain"/>
    <property type="match status" value="1"/>
</dbReference>
<feature type="non-terminal residue" evidence="4">
    <location>
        <position position="1"/>
    </location>
</feature>
<dbReference type="GO" id="GO:0003677">
    <property type="term" value="F:DNA binding"/>
    <property type="evidence" value="ECO:0007669"/>
    <property type="project" value="InterPro"/>
</dbReference>
<dbReference type="SMART" id="SM01014">
    <property type="entry name" value="ARID"/>
    <property type="match status" value="1"/>
</dbReference>
<protein>
    <submittedName>
        <fullName evidence="4">AT-rich interactive domain-containing protein 1</fullName>
    </submittedName>
</protein>
<dbReference type="Pfam" id="PF01388">
    <property type="entry name" value="ARID"/>
    <property type="match status" value="1"/>
</dbReference>
<feature type="compositionally biased region" description="Low complexity" evidence="2">
    <location>
        <begin position="417"/>
        <end position="427"/>
    </location>
</feature>
<keyword evidence="5" id="KW-1185">Reference proteome</keyword>
<feature type="region of interest" description="Disordered" evidence="2">
    <location>
        <begin position="411"/>
        <end position="455"/>
    </location>
</feature>
<feature type="compositionally biased region" description="Polar residues" evidence="2">
    <location>
        <begin position="643"/>
        <end position="665"/>
    </location>
</feature>
<dbReference type="InterPro" id="IPR000949">
    <property type="entry name" value="ELM2_dom"/>
</dbReference>
<dbReference type="PANTHER" id="PTHR46410:SF1">
    <property type="entry name" value="AT-RICH INTERACTIVE DOMAIN-CONTAINING PROTEIN 1"/>
    <property type="match status" value="1"/>
</dbReference>
<organism evidence="4 5">
    <name type="scientific">Mucuna pruriens</name>
    <name type="common">Velvet bean</name>
    <name type="synonym">Dolichos pruriens</name>
    <dbReference type="NCBI Taxonomy" id="157652"/>
    <lineage>
        <taxon>Eukaryota</taxon>
        <taxon>Viridiplantae</taxon>
        <taxon>Streptophyta</taxon>
        <taxon>Embryophyta</taxon>
        <taxon>Tracheophyta</taxon>
        <taxon>Spermatophyta</taxon>
        <taxon>Magnoliopsida</taxon>
        <taxon>eudicotyledons</taxon>
        <taxon>Gunneridae</taxon>
        <taxon>Pentapetalae</taxon>
        <taxon>rosids</taxon>
        <taxon>fabids</taxon>
        <taxon>Fabales</taxon>
        <taxon>Fabaceae</taxon>
        <taxon>Papilionoideae</taxon>
        <taxon>50 kb inversion clade</taxon>
        <taxon>NPAAA clade</taxon>
        <taxon>indigoferoid/millettioid clade</taxon>
        <taxon>Phaseoleae</taxon>
        <taxon>Mucuna</taxon>
    </lineage>
</organism>
<feature type="region of interest" description="Disordered" evidence="2">
    <location>
        <begin position="235"/>
        <end position="307"/>
    </location>
</feature>
<dbReference type="InterPro" id="IPR036431">
    <property type="entry name" value="ARID_dom_sf"/>
</dbReference>
<sequence length="679" mass="74581">MAGRSQLDDGVIVEDRGDIDIVGGLNDETRCRFEEFLVEFLSEICATNCFLPFPPMLGDGKRVDLYKLFLVVRGKGGYDAVCNGKLWDSVGEESGLGVSVGSSVKLVYSKYLGVLDGCMKKVAGSKVSPESGLVDDRDKFGRRLMELQAEVEGLLFGDEAAQEEVKGGLDDGDLEGRKLCGANVVKGFGLEGSGDGNGGPPDSEVLDHGMDESVLENLGEGNDAMEVDEEFNGGKVSDEQAVDESDGANNSGAGLLSGGETCDDNDDKGLVLDPSSGNNDGDGSGSKRKRESLSDSSGGDSDSSGHKRMRESVIDMLSWVTGVAKNPCDPEVGSIPEKPKWKSYSNQEVWKQVLLFREAVFLKRGFEPRGSEASSEQRSWQSQKMHPCLYDDNLGTNYNLRERLKRDKKLLFGQPTSSVRSSSDSSVGTENRTPSPHTEDRSEKRLLDSSDANSGLDRCATVRMPLGANHQAEIPEWTGMTSDSDSKWSGSQIWPSSTVNTRLLIERDPIGKGRQDTCGCSIPGSVECVRFHIAEKRAKVKLELGAAFYCWNFDKVGEDVRLFWKEEEEKKFADVVRSNSSSSETYFWDHIFRAFPTKSREDLVSYYFNVFILQRRGYQNRHTPDNIDSDDDDESGPLRNVFGHQTQNSGHQTQNSGHQTQNSRGSILLTPKKSQTKGK</sequence>
<dbReference type="InterPro" id="IPR001005">
    <property type="entry name" value="SANT/Myb"/>
</dbReference>
<dbReference type="PANTHER" id="PTHR46410">
    <property type="entry name" value="AT-RICH INTERACTIVE DOMAIN-CONTAINING PROTEIN 2"/>
    <property type="match status" value="1"/>
</dbReference>
<feature type="compositionally biased region" description="Basic and acidic residues" evidence="2">
    <location>
        <begin position="437"/>
        <end position="448"/>
    </location>
</feature>
<keyword evidence="1" id="KW-0539">Nucleus</keyword>
<gene>
    <name evidence="4" type="primary">ARID1</name>
    <name evidence="4" type="ORF">CR513_22185</name>
</gene>
<name>A0A371GXY0_MUCPR</name>
<dbReference type="OrthoDB" id="1938591at2759"/>
<dbReference type="Proteomes" id="UP000257109">
    <property type="component" value="Unassembled WGS sequence"/>
</dbReference>